<keyword evidence="1" id="KW-0732">Signal</keyword>
<dbReference type="EMBL" id="LOCO01000006">
    <property type="protein sequence ID" value="KXO10579.1"/>
    <property type="molecule type" value="Genomic_DNA"/>
</dbReference>
<keyword evidence="3" id="KW-1185">Reference proteome</keyword>
<name>A0A137SDR5_9GAMM</name>
<dbReference type="RefSeq" id="WP_022990665.1">
    <property type="nucleotide sequence ID" value="NZ_LOCO01000006.1"/>
</dbReference>
<accession>A0A137SDR5</accession>
<sequence length="67" mass="7623">MKCLWVVAFLSVFPGSALGGAPSAESLIEGMEATLWSDSNHGRFTMRIETEYWTWEPDLEAWMVRQV</sequence>
<evidence type="ECO:0000313" key="2">
    <source>
        <dbReference type="EMBL" id="KXO10579.1"/>
    </source>
</evidence>
<reference evidence="3" key="1">
    <citation type="submission" date="2015-12" db="EMBL/GenBank/DDBJ databases">
        <authorList>
            <person name="Lima A."/>
            <person name="Farahani Zayas N."/>
            <person name="Castro Da Silva M.A."/>
            <person name="Cabral A."/>
            <person name="Pessatti M.L."/>
        </authorList>
    </citation>
    <scope>NUCLEOTIDE SEQUENCE [LARGE SCALE GENOMIC DNA]</scope>
    <source>
        <strain evidence="3">LAMA 842</strain>
    </source>
</reference>
<proteinExistence type="predicted"/>
<feature type="chain" id="PRO_5007480513" evidence="1">
    <location>
        <begin position="20"/>
        <end position="67"/>
    </location>
</feature>
<feature type="signal peptide" evidence="1">
    <location>
        <begin position="1"/>
        <end position="19"/>
    </location>
</feature>
<gene>
    <name evidence="2" type="ORF">J122_1677</name>
</gene>
<dbReference type="Proteomes" id="UP000070282">
    <property type="component" value="Unassembled WGS sequence"/>
</dbReference>
<evidence type="ECO:0000313" key="3">
    <source>
        <dbReference type="Proteomes" id="UP000070282"/>
    </source>
</evidence>
<organism evidence="2 3">
    <name type="scientific">Marinobacter excellens LAMA 842</name>
    <dbReference type="NCBI Taxonomy" id="1306954"/>
    <lineage>
        <taxon>Bacteria</taxon>
        <taxon>Pseudomonadati</taxon>
        <taxon>Pseudomonadota</taxon>
        <taxon>Gammaproteobacteria</taxon>
        <taxon>Pseudomonadales</taxon>
        <taxon>Marinobacteraceae</taxon>
        <taxon>Marinobacter</taxon>
    </lineage>
</organism>
<dbReference type="PATRIC" id="fig|1306954.6.peg.3653"/>
<comment type="caution">
    <text evidence="2">The sequence shown here is derived from an EMBL/GenBank/DDBJ whole genome shotgun (WGS) entry which is preliminary data.</text>
</comment>
<evidence type="ECO:0000256" key="1">
    <source>
        <dbReference type="SAM" id="SignalP"/>
    </source>
</evidence>
<protein>
    <submittedName>
        <fullName evidence="2">Uncharacterized protein</fullName>
    </submittedName>
</protein>
<dbReference type="AlphaFoldDB" id="A0A137SDR5"/>